<dbReference type="RefSeq" id="WP_102996214.1">
    <property type="nucleotide sequence ID" value="NZ_CP025938.1"/>
</dbReference>
<accession>A0A2I7SK63</accession>
<sequence>MIKKFLNAILGDTNNNSKESFSMYEIEFAHPNLKTLSQNLNLENYSRLNRLISDYGCKWDLTVEDLSYSITQEKFEELKLEDYDDFENVTINFNIYKSKELIVIIDNEVFNSYLESIPLQRFLEIINTFDSSFIIENEQDNFEIKIEKGDNINISNQTNFKNSILYPYNPDTFYFNNINKQTKSILDDYFLKLSQVFCFAYLFNFLEIKGDSIDFSITGKSLSKILCF</sequence>
<dbReference type="EMBL" id="CP025938">
    <property type="protein sequence ID" value="AUS06254.1"/>
    <property type="molecule type" value="Genomic_DNA"/>
</dbReference>
<evidence type="ECO:0000313" key="2">
    <source>
        <dbReference type="Proteomes" id="UP000236592"/>
    </source>
</evidence>
<reference evidence="2" key="1">
    <citation type="submission" date="2018-01" db="EMBL/GenBank/DDBJ databases">
        <title>Complete genome of Tamlana sp. UJ94.</title>
        <authorList>
            <person name="Jung J."/>
            <person name="Chung D."/>
            <person name="Bae S.S."/>
            <person name="Baek K."/>
        </authorList>
    </citation>
    <scope>NUCLEOTIDE SEQUENCE [LARGE SCALE GENOMIC DNA]</scope>
    <source>
        <strain evidence="2">UJ94</strain>
    </source>
</reference>
<evidence type="ECO:0000313" key="1">
    <source>
        <dbReference type="EMBL" id="AUS06254.1"/>
    </source>
</evidence>
<organism evidence="1 2">
    <name type="scientific">Pseudotamlana carrageenivorans</name>
    <dbReference type="NCBI Taxonomy" id="2069432"/>
    <lineage>
        <taxon>Bacteria</taxon>
        <taxon>Pseudomonadati</taxon>
        <taxon>Bacteroidota</taxon>
        <taxon>Flavobacteriia</taxon>
        <taxon>Flavobacteriales</taxon>
        <taxon>Flavobacteriaceae</taxon>
        <taxon>Pseudotamlana</taxon>
    </lineage>
</organism>
<proteinExistence type="predicted"/>
<dbReference type="Proteomes" id="UP000236592">
    <property type="component" value="Chromosome"/>
</dbReference>
<gene>
    <name evidence="1" type="ORF">C1A40_12715</name>
</gene>
<protein>
    <submittedName>
        <fullName evidence="1">Uncharacterized protein</fullName>
    </submittedName>
</protein>
<name>A0A2I7SK63_9FLAO</name>
<keyword evidence="2" id="KW-1185">Reference proteome</keyword>
<dbReference type="KEGG" id="taj:C1A40_12715"/>
<dbReference type="AlphaFoldDB" id="A0A2I7SK63"/>